<dbReference type="EMBL" id="CM056809">
    <property type="protein sequence ID" value="KAJ8649048.1"/>
    <property type="molecule type" value="Genomic_DNA"/>
</dbReference>
<evidence type="ECO:0000313" key="1">
    <source>
        <dbReference type="EMBL" id="KAJ8649048.1"/>
    </source>
</evidence>
<gene>
    <name evidence="1" type="ORF">MRB53_002071</name>
</gene>
<name>A0ACC2MUE3_PERAE</name>
<organism evidence="1 2">
    <name type="scientific">Persea americana</name>
    <name type="common">Avocado</name>
    <dbReference type="NCBI Taxonomy" id="3435"/>
    <lineage>
        <taxon>Eukaryota</taxon>
        <taxon>Viridiplantae</taxon>
        <taxon>Streptophyta</taxon>
        <taxon>Embryophyta</taxon>
        <taxon>Tracheophyta</taxon>
        <taxon>Spermatophyta</taxon>
        <taxon>Magnoliopsida</taxon>
        <taxon>Magnoliidae</taxon>
        <taxon>Laurales</taxon>
        <taxon>Lauraceae</taxon>
        <taxon>Persea</taxon>
    </lineage>
</organism>
<reference evidence="1 2" key="1">
    <citation type="journal article" date="2022" name="Hortic Res">
        <title>A haplotype resolved chromosomal level avocado genome allows analysis of novel avocado genes.</title>
        <authorList>
            <person name="Nath O."/>
            <person name="Fletcher S.J."/>
            <person name="Hayward A."/>
            <person name="Shaw L.M."/>
            <person name="Masouleh A.K."/>
            <person name="Furtado A."/>
            <person name="Henry R.J."/>
            <person name="Mitter N."/>
        </authorList>
    </citation>
    <scope>NUCLEOTIDE SEQUENCE [LARGE SCALE GENOMIC DNA]</scope>
    <source>
        <strain evidence="2">cv. Hass</strain>
    </source>
</reference>
<keyword evidence="2" id="KW-1185">Reference proteome</keyword>
<accession>A0ACC2MUE3</accession>
<proteinExistence type="predicted"/>
<dbReference type="Proteomes" id="UP001234297">
    <property type="component" value="Chromosome 1"/>
</dbReference>
<sequence length="71" mass="7476">MTDSQGKTIDSQGRQGLIRRGGKDWQGRAARLVLQSDWGWVCHRTGAVVPVASGLLFLGCGFSNVTASSGA</sequence>
<comment type="caution">
    <text evidence="1">The sequence shown here is derived from an EMBL/GenBank/DDBJ whole genome shotgun (WGS) entry which is preliminary data.</text>
</comment>
<protein>
    <submittedName>
        <fullName evidence="1">Uncharacterized protein</fullName>
    </submittedName>
</protein>
<evidence type="ECO:0000313" key="2">
    <source>
        <dbReference type="Proteomes" id="UP001234297"/>
    </source>
</evidence>